<evidence type="ECO:0000256" key="4">
    <source>
        <dbReference type="ARBA" id="ARBA00022833"/>
    </source>
</evidence>
<keyword evidence="3" id="KW-0863">Zinc-finger</keyword>
<protein>
    <submittedName>
        <fullName evidence="10">Splicing factor 3A subunit 3 (Protein noisette)</fullName>
    </submittedName>
</protein>
<dbReference type="Gene3D" id="3.30.710.10">
    <property type="entry name" value="Potassium Channel Kv1.1, Chain A"/>
    <property type="match status" value="1"/>
</dbReference>
<dbReference type="GO" id="GO:0008270">
    <property type="term" value="F:zinc ion binding"/>
    <property type="evidence" value="ECO:0007669"/>
    <property type="project" value="UniProtKB-KW"/>
</dbReference>
<dbReference type="PANTHER" id="PTHR12786:SF2">
    <property type="entry name" value="SPLICING FACTOR 3A SUBUNIT 3"/>
    <property type="match status" value="1"/>
</dbReference>
<dbReference type="InterPro" id="IPR024598">
    <property type="entry name" value="SF3a60/Prp9_C"/>
</dbReference>
<dbReference type="PANTHER" id="PTHR12786">
    <property type="entry name" value="SPLICING FACTOR SF3A-RELATED"/>
    <property type="match status" value="1"/>
</dbReference>
<feature type="compositionally biased region" description="Acidic residues" evidence="6">
    <location>
        <begin position="660"/>
        <end position="690"/>
    </location>
</feature>
<evidence type="ECO:0000313" key="9">
    <source>
        <dbReference type="EMBL" id="CAI3992299.1"/>
    </source>
</evidence>
<feature type="domain" description="BTB" evidence="7">
    <location>
        <begin position="57"/>
        <end position="128"/>
    </location>
</feature>
<keyword evidence="5" id="KW-0539">Nucleus</keyword>
<evidence type="ECO:0000256" key="2">
    <source>
        <dbReference type="ARBA" id="ARBA00022723"/>
    </source>
</evidence>
<proteinExistence type="predicted"/>
<keyword evidence="4" id="KW-0862">Zinc</keyword>
<dbReference type="Pfam" id="PF11931">
    <property type="entry name" value="SF3a60_Prp9_C"/>
    <property type="match status" value="1"/>
</dbReference>
<dbReference type="GO" id="GO:0005681">
    <property type="term" value="C:spliceosomal complex"/>
    <property type="evidence" value="ECO:0007669"/>
    <property type="project" value="InterPro"/>
</dbReference>
<dbReference type="SMART" id="SM00875">
    <property type="entry name" value="BACK"/>
    <property type="match status" value="1"/>
</dbReference>
<dbReference type="Proteomes" id="UP001152797">
    <property type="component" value="Unassembled WGS sequence"/>
</dbReference>
<organism evidence="9">
    <name type="scientific">Cladocopium goreaui</name>
    <dbReference type="NCBI Taxonomy" id="2562237"/>
    <lineage>
        <taxon>Eukaryota</taxon>
        <taxon>Sar</taxon>
        <taxon>Alveolata</taxon>
        <taxon>Dinophyceae</taxon>
        <taxon>Suessiales</taxon>
        <taxon>Symbiodiniaceae</taxon>
        <taxon>Cladocopium</taxon>
    </lineage>
</organism>
<dbReference type="EMBL" id="CAMXCT030001693">
    <property type="protein sequence ID" value="CAL4779611.1"/>
    <property type="molecule type" value="Genomic_DNA"/>
</dbReference>
<dbReference type="Gene3D" id="2.120.10.30">
    <property type="entry name" value="TolB, C-terminal domain"/>
    <property type="match status" value="1"/>
</dbReference>
<dbReference type="InterPro" id="IPR011333">
    <property type="entry name" value="SKP1/BTB/POZ_sf"/>
</dbReference>
<dbReference type="PROSITE" id="PS50097">
    <property type="entry name" value="BTB"/>
    <property type="match status" value="1"/>
</dbReference>
<evidence type="ECO:0000313" key="10">
    <source>
        <dbReference type="EMBL" id="CAL4779611.1"/>
    </source>
</evidence>
<feature type="domain" description="Matrin-type" evidence="8">
    <location>
        <begin position="722"/>
        <end position="753"/>
    </location>
</feature>
<dbReference type="GO" id="GO:0003723">
    <property type="term" value="F:RNA binding"/>
    <property type="evidence" value="ECO:0007669"/>
    <property type="project" value="InterPro"/>
</dbReference>
<dbReference type="CDD" id="cd18186">
    <property type="entry name" value="BTB_POZ_ZBTB_KLHL-like"/>
    <property type="match status" value="1"/>
</dbReference>
<dbReference type="SUPFAM" id="SSF101898">
    <property type="entry name" value="NHL repeat"/>
    <property type="match status" value="1"/>
</dbReference>
<dbReference type="EMBL" id="CAMXCT020001693">
    <property type="protein sequence ID" value="CAL1145674.1"/>
    <property type="molecule type" value="Genomic_DNA"/>
</dbReference>
<accession>A0A9P1FWK6</accession>
<comment type="subcellular location">
    <subcellularLocation>
        <location evidence="1">Nucleus</location>
    </subcellularLocation>
</comment>
<evidence type="ECO:0000256" key="3">
    <source>
        <dbReference type="ARBA" id="ARBA00022771"/>
    </source>
</evidence>
<dbReference type="InterPro" id="IPR011705">
    <property type="entry name" value="BACK"/>
</dbReference>
<dbReference type="PROSITE" id="PS50171">
    <property type="entry name" value="ZF_MATRIN"/>
    <property type="match status" value="1"/>
</dbReference>
<comment type="caution">
    <text evidence="9">The sequence shown here is derived from an EMBL/GenBank/DDBJ whole genome shotgun (WGS) entry which is preliminary data.</text>
</comment>
<evidence type="ECO:0000313" key="11">
    <source>
        <dbReference type="Proteomes" id="UP001152797"/>
    </source>
</evidence>
<dbReference type="AlphaFoldDB" id="A0A9P1FWK6"/>
<dbReference type="EMBL" id="CAMXCT010001693">
    <property type="protein sequence ID" value="CAI3992299.1"/>
    <property type="molecule type" value="Genomic_DNA"/>
</dbReference>
<sequence>MFEQLGYASPAASVAERDEPEDAIPPQCICLGRPDKAAYAEGLLKQMRKFWQEGALCDALLVSADGTEFPVHRLILASGSDELGALVNGQSAEGDQVRKGEPVKVEVPSNVLLAVLEFIYGAEPVITIETGLELLPVAHRLGLMRLVELLEPAIGPSLQPWSVATSLILSQDLGLRQLHTRCELFLANNLEECSKAESFGKLSAAQLGRILRREDLKVDREETVLEAVLRWHQCMERGRDAGALLQHVDFGSMSRLSLKELFRLSESLGSFGKDLQVEIEEGLKGHVSDMRWRPRRRCLRHWWPDLGAKRQSHHIVAGGPQPGEGPDQLGVHHHLSSIVYHGGSLYIGDMTNGRLVKWPIGAKQGEILLQESNNRQQLCVETFAVGRDGTCYLMDPEKSVWSVKDGQCVRVFEAKEKNRLEGFEGGNFPGIVDLKCSPAGELYVCDKGRTRIQKVNNKELIPMTPSSKTSLSFHAWTFVISQDDSIYISDAAGDRILKFSGQGNGIVVVDCAAVGIRPTDMALHGNDVYISDMQRGSIWKKCSDEAALMEIANPANHGGIFRIDVDPVDGALFILHGSTVSQWGPPPKFRCDHLLAKKEGPPRGQKLGLENQKKLAEMVEDEDRRIACLESRAAKWHDLLSDAINETIQHLQKKQSQTVEEMEAEKEDSEDEDMEDDGADMGSNDGDDEERPIYNPLNLPLGWDGKPIPFWLYKLHGMGIEYKCEICGNYSYWGRRAFERHFQEWRHAFGMRCLKIPNTAHFKEITKIEEAITLYEKLKRDAEEQTFRPDQDVECEDIQGNVMSQRAFEDLRRQGLI</sequence>
<dbReference type="OrthoDB" id="2160351at2759"/>
<feature type="region of interest" description="Disordered" evidence="6">
    <location>
        <begin position="1"/>
        <end position="20"/>
    </location>
</feature>
<reference evidence="10 11" key="2">
    <citation type="submission" date="2024-05" db="EMBL/GenBank/DDBJ databases">
        <authorList>
            <person name="Chen Y."/>
            <person name="Shah S."/>
            <person name="Dougan E. K."/>
            <person name="Thang M."/>
            <person name="Chan C."/>
        </authorList>
    </citation>
    <scope>NUCLEOTIDE SEQUENCE [LARGE SCALE GENOMIC DNA]</scope>
</reference>
<dbReference type="Pfam" id="PF07707">
    <property type="entry name" value="BACK"/>
    <property type="match status" value="1"/>
</dbReference>
<gene>
    <name evidence="9" type="ORF">C1SCF055_LOCUS19138</name>
</gene>
<evidence type="ECO:0000259" key="8">
    <source>
        <dbReference type="PROSITE" id="PS50171"/>
    </source>
</evidence>
<feature type="region of interest" description="Disordered" evidence="6">
    <location>
        <begin position="653"/>
        <end position="692"/>
    </location>
</feature>
<name>A0A9P1FWK6_9DINO</name>
<dbReference type="InterPro" id="IPR000690">
    <property type="entry name" value="Matrin/U1-C_Znf_C2H2"/>
</dbReference>
<evidence type="ECO:0000259" key="7">
    <source>
        <dbReference type="PROSITE" id="PS50097"/>
    </source>
</evidence>
<dbReference type="InterPro" id="IPR000210">
    <property type="entry name" value="BTB/POZ_dom"/>
</dbReference>
<dbReference type="SMART" id="SM00225">
    <property type="entry name" value="BTB"/>
    <property type="match status" value="1"/>
</dbReference>
<keyword evidence="2" id="KW-0479">Metal-binding</keyword>
<dbReference type="Gene3D" id="1.25.40.420">
    <property type="match status" value="1"/>
</dbReference>
<dbReference type="SUPFAM" id="SSF54695">
    <property type="entry name" value="POZ domain"/>
    <property type="match status" value="1"/>
</dbReference>
<dbReference type="InterPro" id="IPR051421">
    <property type="entry name" value="RNA_Proc_DNA_Dmg_Regulator"/>
</dbReference>
<evidence type="ECO:0000256" key="6">
    <source>
        <dbReference type="SAM" id="MobiDB-lite"/>
    </source>
</evidence>
<dbReference type="GO" id="GO:0000398">
    <property type="term" value="P:mRNA splicing, via spliceosome"/>
    <property type="evidence" value="ECO:0007669"/>
    <property type="project" value="InterPro"/>
</dbReference>
<evidence type="ECO:0000256" key="5">
    <source>
        <dbReference type="ARBA" id="ARBA00023242"/>
    </source>
</evidence>
<reference evidence="9" key="1">
    <citation type="submission" date="2022-10" db="EMBL/GenBank/DDBJ databases">
        <authorList>
            <person name="Chen Y."/>
            <person name="Dougan E. K."/>
            <person name="Chan C."/>
            <person name="Rhodes N."/>
            <person name="Thang M."/>
        </authorList>
    </citation>
    <scope>NUCLEOTIDE SEQUENCE</scope>
</reference>
<evidence type="ECO:0000256" key="1">
    <source>
        <dbReference type="ARBA" id="ARBA00004123"/>
    </source>
</evidence>
<dbReference type="Pfam" id="PF00651">
    <property type="entry name" value="BTB"/>
    <property type="match status" value="1"/>
</dbReference>
<keyword evidence="11" id="KW-1185">Reference proteome</keyword>
<dbReference type="InterPro" id="IPR011042">
    <property type="entry name" value="6-blade_b-propeller_TolB-like"/>
</dbReference>